<evidence type="ECO:0000256" key="6">
    <source>
        <dbReference type="ARBA" id="ARBA00023170"/>
    </source>
</evidence>
<evidence type="ECO:0000256" key="3">
    <source>
        <dbReference type="ARBA" id="ARBA00022692"/>
    </source>
</evidence>
<dbReference type="AlphaFoldDB" id="A0AA39FBY8"/>
<dbReference type="EMBL" id="JAQQBR010001832">
    <property type="protein sequence ID" value="KAK0166747.1"/>
    <property type="molecule type" value="Genomic_DNA"/>
</dbReference>
<reference evidence="9" key="2">
    <citation type="submission" date="2023-03" db="EMBL/GenBank/DDBJ databases">
        <authorList>
            <person name="Inwood S.N."/>
            <person name="Skelly J.G."/>
            <person name="Guhlin J."/>
            <person name="Harrop T.W.R."/>
            <person name="Goldson S.G."/>
            <person name="Dearden P.K."/>
        </authorList>
    </citation>
    <scope>NUCLEOTIDE SEQUENCE</scope>
    <source>
        <strain evidence="9">Lincoln</strain>
        <tissue evidence="9">Whole body</tissue>
    </source>
</reference>
<dbReference type="Proteomes" id="UP001168972">
    <property type="component" value="Unassembled WGS sequence"/>
</dbReference>
<keyword evidence="2" id="KW-1003">Cell membrane</keyword>
<proteinExistence type="predicted"/>
<organism evidence="9 10">
    <name type="scientific">Microctonus hyperodae</name>
    <name type="common">Parasitoid wasp</name>
    <dbReference type="NCBI Taxonomy" id="165561"/>
    <lineage>
        <taxon>Eukaryota</taxon>
        <taxon>Metazoa</taxon>
        <taxon>Ecdysozoa</taxon>
        <taxon>Arthropoda</taxon>
        <taxon>Hexapoda</taxon>
        <taxon>Insecta</taxon>
        <taxon>Pterygota</taxon>
        <taxon>Neoptera</taxon>
        <taxon>Endopterygota</taxon>
        <taxon>Hymenoptera</taxon>
        <taxon>Apocrita</taxon>
        <taxon>Ichneumonoidea</taxon>
        <taxon>Braconidae</taxon>
        <taxon>Euphorinae</taxon>
        <taxon>Microctonus</taxon>
    </lineage>
</organism>
<keyword evidence="6" id="KW-0675">Receptor</keyword>
<dbReference type="SUPFAM" id="SSF53850">
    <property type="entry name" value="Periplasmic binding protein-like II"/>
    <property type="match status" value="1"/>
</dbReference>
<evidence type="ECO:0000256" key="1">
    <source>
        <dbReference type="ARBA" id="ARBA00004651"/>
    </source>
</evidence>
<evidence type="ECO:0000313" key="10">
    <source>
        <dbReference type="Proteomes" id="UP001168972"/>
    </source>
</evidence>
<evidence type="ECO:0000256" key="7">
    <source>
        <dbReference type="ARBA" id="ARBA00023180"/>
    </source>
</evidence>
<feature type="transmembrane region" description="Helical" evidence="8">
    <location>
        <begin position="543"/>
        <end position="568"/>
    </location>
</feature>
<dbReference type="InterPro" id="IPR052192">
    <property type="entry name" value="Insect_Ionotropic_Sensory_Rcpt"/>
</dbReference>
<evidence type="ECO:0000256" key="8">
    <source>
        <dbReference type="SAM" id="Phobius"/>
    </source>
</evidence>
<keyword evidence="3 8" id="KW-0812">Transmembrane</keyword>
<protein>
    <submittedName>
        <fullName evidence="9">Uncharacterized protein</fullName>
    </submittedName>
</protein>
<evidence type="ECO:0000313" key="9">
    <source>
        <dbReference type="EMBL" id="KAK0166747.1"/>
    </source>
</evidence>
<accession>A0AA39FBY8</accession>
<feature type="transmembrane region" description="Helical" evidence="8">
    <location>
        <begin position="374"/>
        <end position="398"/>
    </location>
</feature>
<dbReference type="PANTHER" id="PTHR42643:SF41">
    <property type="entry name" value="IONOTROPIC RECEPTOR 20A-RELATED"/>
    <property type="match status" value="1"/>
</dbReference>
<reference evidence="9" key="1">
    <citation type="journal article" date="2023" name="bioRxiv">
        <title>Scaffold-level genome assemblies of two parasitoid biocontrol wasps reveal the parthenogenesis mechanism and an associated novel virus.</title>
        <authorList>
            <person name="Inwood S."/>
            <person name="Skelly J."/>
            <person name="Guhlin J."/>
            <person name="Harrop T."/>
            <person name="Goldson S."/>
            <person name="Dearden P."/>
        </authorList>
    </citation>
    <scope>NUCLEOTIDE SEQUENCE</scope>
    <source>
        <strain evidence="9">Lincoln</strain>
        <tissue evidence="9">Whole body</tissue>
    </source>
</reference>
<gene>
    <name evidence="9" type="ORF">PV327_004236</name>
</gene>
<keyword evidence="5 8" id="KW-0472">Membrane</keyword>
<feature type="transmembrane region" description="Helical" evidence="8">
    <location>
        <begin position="318"/>
        <end position="340"/>
    </location>
</feature>
<dbReference type="PANTHER" id="PTHR42643">
    <property type="entry name" value="IONOTROPIC RECEPTOR 20A-RELATED"/>
    <property type="match status" value="1"/>
</dbReference>
<evidence type="ECO:0000256" key="4">
    <source>
        <dbReference type="ARBA" id="ARBA00022989"/>
    </source>
</evidence>
<keyword evidence="10" id="KW-1185">Reference proteome</keyword>
<dbReference type="GO" id="GO:0005886">
    <property type="term" value="C:plasma membrane"/>
    <property type="evidence" value="ECO:0007669"/>
    <property type="project" value="UniProtKB-SubCell"/>
</dbReference>
<comment type="caution">
    <text evidence="9">The sequence shown here is derived from an EMBL/GenBank/DDBJ whole genome shotgun (WGS) entry which is preliminary data.</text>
</comment>
<evidence type="ECO:0000256" key="2">
    <source>
        <dbReference type="ARBA" id="ARBA00022475"/>
    </source>
</evidence>
<evidence type="ECO:0000256" key="5">
    <source>
        <dbReference type="ARBA" id="ARBA00023136"/>
    </source>
</evidence>
<keyword evidence="4 8" id="KW-1133">Transmembrane helix</keyword>
<name>A0AA39FBY8_MICHY</name>
<keyword evidence="7" id="KW-0325">Glycoprotein</keyword>
<sequence>MKILKTNDESVIKKKAVKLLTNCYTDFKSLIIYADSEPSIIKSLQESSSFAITLINNLPINNQTIDPQIESPLFLITPNSQMHFQEILTAFKYSKWWNIKTSFFILDELNQQCENAREILETAWKMNIIKSFFLCVNSKLTPMIYTYNPYTNRAPKPWKIVQNNNKPTNGWTMYAKSLKKGNICRSLNFDRTKHLDGSIIKALVNLPPNSSWTPNKNYNEDLIQEMYSFDIILVKVLKYSLNITFVFNVEEDGFDRTENITEFYKLLENRNSTDIAICLRSQYMFRDSQITHNIIYSRIYLVTNNRGFYTPLEKIKNFYGLVTLVSILVILFLTYSVIVLSGRRRRWAFAGFEILRLLINTGLHSRINTLAKKIFFTMIFLYFMIIHATFQGHLAAFLTKNEYRENVEKLEDLKDSRYSVIYGGPGIVPYLTDPLLKEKFVVSHPNCGSLIIGDDSAACIADIFYVQGFAFDKQLHVSREPISGSVYVLQTRDDWPLKERVDKFFMQFEQSKVGMILLEKAMEAETERQKRILAMTEKNARPLSLGMVSFGFYVLIVGLVLASVVFIVERRLQGKKLREFTIRKIFNIRR</sequence>
<comment type="subcellular location">
    <subcellularLocation>
        <location evidence="1">Cell membrane</location>
        <topology evidence="1">Multi-pass membrane protein</topology>
    </subcellularLocation>
</comment>